<dbReference type="KEGG" id="asx:CDL62_05550"/>
<gene>
    <name evidence="1" type="ORF">SAMN03080601_00330</name>
</gene>
<evidence type="ECO:0000313" key="1">
    <source>
        <dbReference type="EMBL" id="SKB36622.1"/>
    </source>
</evidence>
<sequence>MKKIITLISISFVILFAKGQAFSDSLYFHLYNYQIIKGELKADLELDKLCTRFNIEELIDSTNVETFSLYKFYHLEYEDPLTSFLIIKPNKIEIYDLLSFDALIETILDTSIDEKVKALWIKEVLRMLRGFYEVVDMERLVIQKDFGKYQYFIPLSNLKNKEGIIR</sequence>
<proteinExistence type="predicted"/>
<dbReference type="RefSeq" id="WP_079556103.1">
    <property type="nucleotide sequence ID" value="NZ_CP021904.1"/>
</dbReference>
<dbReference type="Proteomes" id="UP000191055">
    <property type="component" value="Unassembled WGS sequence"/>
</dbReference>
<reference evidence="1 2" key="1">
    <citation type="submission" date="2017-02" db="EMBL/GenBank/DDBJ databases">
        <authorList>
            <person name="Peterson S.W."/>
        </authorList>
    </citation>
    <scope>NUCLEOTIDE SEQUENCE [LARGE SCALE GENOMIC DNA]</scope>
    <source>
        <strain evidence="1 2">DSM 24412</strain>
    </source>
</reference>
<keyword evidence="2" id="KW-1185">Reference proteome</keyword>
<dbReference type="STRING" id="889453.SAMN03080601_00330"/>
<name>A0A1T5ANQ9_9BACT</name>
<dbReference type="EMBL" id="FUYV01000001">
    <property type="protein sequence ID" value="SKB36622.1"/>
    <property type="molecule type" value="Genomic_DNA"/>
</dbReference>
<evidence type="ECO:0000313" key="2">
    <source>
        <dbReference type="Proteomes" id="UP000191055"/>
    </source>
</evidence>
<dbReference type="AlphaFoldDB" id="A0A1T5ANQ9"/>
<organism evidence="1 2">
    <name type="scientific">Alkalitalea saponilacus</name>
    <dbReference type="NCBI Taxonomy" id="889453"/>
    <lineage>
        <taxon>Bacteria</taxon>
        <taxon>Pseudomonadati</taxon>
        <taxon>Bacteroidota</taxon>
        <taxon>Bacteroidia</taxon>
        <taxon>Marinilabiliales</taxon>
        <taxon>Marinilabiliaceae</taxon>
        <taxon>Alkalitalea</taxon>
    </lineage>
</organism>
<protein>
    <submittedName>
        <fullName evidence="1">Uncharacterized protein</fullName>
    </submittedName>
</protein>
<accession>A0A1T5ANQ9</accession>